<gene>
    <name evidence="4" type="primary">LOC108708106</name>
</gene>
<keyword evidence="1" id="KW-0732">Signal</keyword>
<dbReference type="PANTHER" id="PTHR14002:SF51">
    <property type="entry name" value="THYROID HORMONE DOWN-REGULATED PROTEIN (GENE 17)"/>
    <property type="match status" value="1"/>
</dbReference>
<dbReference type="STRING" id="8355.A0A1L8HED7"/>
<name>A0A1L8HED7_XENLA</name>
<dbReference type="SMART" id="SM00241">
    <property type="entry name" value="ZP"/>
    <property type="match status" value="1"/>
</dbReference>
<dbReference type="GeneID" id="108708106"/>
<organism evidence="3 4">
    <name type="scientific">Xenopus laevis</name>
    <name type="common">African clawed frog</name>
    <dbReference type="NCBI Taxonomy" id="8355"/>
    <lineage>
        <taxon>Eukaryota</taxon>
        <taxon>Metazoa</taxon>
        <taxon>Chordata</taxon>
        <taxon>Craniata</taxon>
        <taxon>Vertebrata</taxon>
        <taxon>Euteleostomi</taxon>
        <taxon>Amphibia</taxon>
        <taxon>Batrachia</taxon>
        <taxon>Anura</taxon>
        <taxon>Pipoidea</taxon>
        <taxon>Pipidae</taxon>
        <taxon>Xenopodinae</taxon>
        <taxon>Xenopus</taxon>
        <taxon>Xenopus</taxon>
    </lineage>
</organism>
<dbReference type="Gene3D" id="2.60.40.4100">
    <property type="entry name" value="Zona pellucida, ZP-C domain"/>
    <property type="match status" value="1"/>
</dbReference>
<dbReference type="InterPro" id="IPR042235">
    <property type="entry name" value="ZP-C_dom"/>
</dbReference>
<evidence type="ECO:0000256" key="2">
    <source>
        <dbReference type="ARBA" id="ARBA00023157"/>
    </source>
</evidence>
<dbReference type="OrthoDB" id="10063988at2759"/>
<dbReference type="KEGG" id="xla:108708106"/>
<dbReference type="InterPro" id="IPR055355">
    <property type="entry name" value="ZP-C"/>
</dbReference>
<accession>A0A1L8HED7</accession>
<sequence length="359" mass="39592">MAMKLFLLLLLCSLFSASATCPPCAKDQVCNNITNSCDCNTSMYTESAIPPKLFIDCLGGDINIYIKKCQLEKNQYGTDNLHLNNISCLGSEEILNDVSYMAFLHLTKNGKCGNKLMVNSSHLTYSNTLFITAQSTSILERNDIAVNVSCSYPLNMNTTSNISFKPVLGTTQLLIPGSNDVMTVTMAIYKDSSFTDIITSDTLLLSEQYVYVSVLMPQLDTFSLKVFKLYASVNPDNTVGPIYNLLENGCPNLSLSDNTLNPIQNGIGTEARFKMKLMMFNAFSSYYLFAEVTICNKTCIQNCEFRSVDALIPQATATVSVHLETESHIDSADSGTFSCISRPGTRIPILLFLTMINFL</sequence>
<dbReference type="Gene3D" id="2.60.40.3210">
    <property type="entry name" value="Zona pellucida, ZP-N domain"/>
    <property type="match status" value="1"/>
</dbReference>
<evidence type="ECO:0000313" key="3">
    <source>
        <dbReference type="Proteomes" id="UP000186698"/>
    </source>
</evidence>
<dbReference type="Pfam" id="PF00100">
    <property type="entry name" value="Zona_pellucida"/>
    <property type="match status" value="1"/>
</dbReference>
<dbReference type="AlphaFoldDB" id="A0A1L8HED7"/>
<keyword evidence="3" id="KW-1185">Reference proteome</keyword>
<dbReference type="RefSeq" id="XP_018101937.1">
    <property type="nucleotide sequence ID" value="XM_018246448.2"/>
</dbReference>
<dbReference type="PROSITE" id="PS51034">
    <property type="entry name" value="ZP_2"/>
    <property type="match status" value="1"/>
</dbReference>
<keyword evidence="2" id="KW-1015">Disulfide bond</keyword>
<reference evidence="4" key="1">
    <citation type="submission" date="2025-08" db="UniProtKB">
        <authorList>
            <consortium name="RefSeq"/>
        </authorList>
    </citation>
    <scope>IDENTIFICATION</scope>
    <source>
        <strain evidence="4">J_2021</strain>
        <tissue evidence="4">Erythrocytes</tissue>
    </source>
</reference>
<evidence type="ECO:0000256" key="1">
    <source>
        <dbReference type="ARBA" id="ARBA00022729"/>
    </source>
</evidence>
<dbReference type="PaxDb" id="8355-A0A1L8HED7"/>
<dbReference type="Bgee" id="108708106">
    <property type="expression patterns" value="Expressed in testis"/>
</dbReference>
<dbReference type="InterPro" id="IPR001507">
    <property type="entry name" value="ZP_dom"/>
</dbReference>
<dbReference type="PANTHER" id="PTHR14002">
    <property type="entry name" value="ENDOGLIN/TGF-BETA RECEPTOR TYPE III"/>
    <property type="match status" value="1"/>
</dbReference>
<evidence type="ECO:0000313" key="4">
    <source>
        <dbReference type="RefSeq" id="XP_018101937.1"/>
    </source>
</evidence>
<protein>
    <submittedName>
        <fullName evidence="4">Uromodulin</fullName>
    </submittedName>
</protein>
<dbReference type="Proteomes" id="UP000186698">
    <property type="component" value="Chromosome 2L"/>
</dbReference>
<proteinExistence type="predicted"/>